<feature type="compositionally biased region" description="Polar residues" evidence="3">
    <location>
        <begin position="870"/>
        <end position="879"/>
    </location>
</feature>
<gene>
    <name evidence="4" type="ORF">HJC23_011713</name>
</gene>
<dbReference type="InterPro" id="IPR027417">
    <property type="entry name" value="P-loop_NTPase"/>
</dbReference>
<evidence type="ECO:0000256" key="1">
    <source>
        <dbReference type="ARBA" id="ARBA00023054"/>
    </source>
</evidence>
<feature type="compositionally biased region" description="Basic and acidic residues" evidence="3">
    <location>
        <begin position="1074"/>
        <end position="1086"/>
    </location>
</feature>
<feature type="non-terminal residue" evidence="4">
    <location>
        <position position="1"/>
    </location>
</feature>
<feature type="compositionally biased region" description="Low complexity" evidence="3">
    <location>
        <begin position="21"/>
        <end position="30"/>
    </location>
</feature>
<feature type="compositionally biased region" description="Polar residues" evidence="3">
    <location>
        <begin position="1105"/>
        <end position="1126"/>
    </location>
</feature>
<feature type="region of interest" description="Disordered" evidence="3">
    <location>
        <begin position="1674"/>
        <end position="1706"/>
    </location>
</feature>
<feature type="coiled-coil region" evidence="2">
    <location>
        <begin position="1501"/>
        <end position="1598"/>
    </location>
</feature>
<evidence type="ECO:0000256" key="2">
    <source>
        <dbReference type="SAM" id="Coils"/>
    </source>
</evidence>
<dbReference type="EMBL" id="JABMIG020000032">
    <property type="protein sequence ID" value="KAL3800476.1"/>
    <property type="molecule type" value="Genomic_DNA"/>
</dbReference>
<feature type="compositionally biased region" description="Basic and acidic residues" evidence="3">
    <location>
        <begin position="760"/>
        <end position="771"/>
    </location>
</feature>
<evidence type="ECO:0008006" key="6">
    <source>
        <dbReference type="Google" id="ProtNLM"/>
    </source>
</evidence>
<dbReference type="PANTHER" id="PTHR32083:SF48">
    <property type="entry name" value="TRANS-GOLGI NETWORK-LOCALIZED SYP41-INTERACTING PROTEIN 1"/>
    <property type="match status" value="1"/>
</dbReference>
<feature type="region of interest" description="Disordered" evidence="3">
    <location>
        <begin position="1"/>
        <end position="49"/>
    </location>
</feature>
<protein>
    <recommendedName>
        <fullName evidence="6">Kinesin motor domain-containing protein</fullName>
    </recommendedName>
</protein>
<name>A0ABD3QKW7_9STRA</name>
<feature type="region of interest" description="Disordered" evidence="3">
    <location>
        <begin position="916"/>
        <end position="942"/>
    </location>
</feature>
<sequence length="1777" mass="197191">IEAMTRYDGTPDRPDRLPSLHQYDQQHQQQPASDDRANDPIHAPPTFSPFSLKARRLARHREEILKCRVDPTAADSGLLLFGLRHCRSVSVLLKVGVHPRSLQEQQEYFDEEDRADDDGFGPTLFPIEATDVGRVAVDARREVVLVNPHAFENKADDAIGVAAVEANAGERKKILGKVTVETARLVAEVSQISSEDWARKYRYDEILWPATANAAHAHSTHTSSIDAVTALARAAVRDAWMHARNSTVCIVGGRRVGKTEFMFGADISEWVSTLERQGRWNPQTMHGAQTEEKEARDAEWMRYGLLGLILDTLCAFNENGKPCHLSIVEVADEDVLRDVLGFTRHELNEHDGHAFKLRHPDHRGAVLENLHRITVDGRTMANVTRAFQNERLKKIWIKEGGHGHFIATLSIDGGGMIQLVDCASADRSCDPLKSDTAWKQRNERRVNSIRKSLSSLRGVFRGLVLSQDASNASSSTGSTGGSPAISFRECTLTQLLQRCLQTNIPDGEKPRAVVIGAVCPSAKAYTQTLSTMDFTTRLLTRSGNTASDPFRNHYVDGEKKGYDRASFKNSALASVLPLDEEELGDDPALLSQEDSSFHSLPHRTPSMVSRPSTAASRSSSVGPSDGIILKSIVSDPRQRLAKLLSSASLVKNASNDTTLEKEPVETPISSSVASEDLNAEFRKRYDSVFDQLDTLMSMDEDDIDKRSFGNSLIETLSEKKPSRGGGGGTQHHFEHMSGVELFSPEVASWDNGVSRREHFVSAADKKEESHHQRPSGGESEQNGRSDMLSKSMPNIPSFVVCDDASCRDTVYTDKGMDYGDTNFNGGAIHDASCRDTVSTEKGMDYGDTNFNGGAIQQDDERDGDDVPPENHSTQLQVSRTMDYDHSSQRDNTSTFDGASINSDNQMVKALQSQLEQVMMEDHSSRCSVSSSGDHENDAPSDKQDIFVKSSSRLLPLNVLLSQDSMDSEPLLSCRSHATMIYGSLHVSQNGPGCFQDLPTEDNLNEDCDENCAYFRGRDDVKSVQSDPLELNDMMATFEKEIDAIMGLEDIADPPNERSANVGESSTRKTAWSGDRQDSTAFEHENNDSELQEQRNQTDLLRRRVQTSTNIDATNVENGKSHSSAQTDMLGDEVASLKERVEERDVMKSQTSQSATQTDSLGDDLDALKEKVKSLTAKKSASESFIQRLESIVYEDSALPLDAESVTSSRLLDLEDAIQQNRSLASNLQTELLKSSAKIDTTILALRNAETELEAACNAKSAAELKLQDLVEIRRKLGLEMDALNTFIAEIEGLFEINFDTDTATETRRRVCIDRIKDLKSKLQNATEDNQTLQSEIDCLHATITQKESEFFGVKTLAETEQARNAALSQEVSVLQDKLLKVQRDLHQLTTEHTALCSDKDKISEELHHARQCISSRDADISQLKGLVNASEQKLKTFGAKTAEVMKARLAGLKADHAAKIESLNKVISTQHSRIGVLEEEIRFNVKDPEITRELSVVKSELSRSNTDKTNLEKRIEQMEKSTSLKLRNVSQQLKQAQSDVAAANEDASKHQAENKSLKVELSHLRDVMGIAEESVGELQRLRQENESLQRALNNQSGHGMLSTSFEIHGKRSADSVGFDDDRFVHERISALMRENEHNNISMRTLQKENAALKGSMDQCQNLMLAMQREIRDLKTSTAGRRTSPSEESTMTHVASSMKTPPEQRSRHKSDFYFPFASSTSQTEETSVSERQLVAELSAEKELRYNAEEICAGVLATTQAGYEKRDKEIKKLRAKLFS</sequence>
<feature type="compositionally biased region" description="Basic and acidic residues" evidence="3">
    <location>
        <begin position="9"/>
        <end position="18"/>
    </location>
</feature>
<feature type="coiled-coil region" evidence="2">
    <location>
        <begin position="1308"/>
        <end position="1391"/>
    </location>
</feature>
<accession>A0ABD3QKW7</accession>
<feature type="compositionally biased region" description="Polar residues" evidence="3">
    <location>
        <begin position="1057"/>
        <end position="1069"/>
    </location>
</feature>
<comment type="caution">
    <text evidence="4">The sequence shown here is derived from an EMBL/GenBank/DDBJ whole genome shotgun (WGS) entry which is preliminary data.</text>
</comment>
<keyword evidence="1 2" id="KW-0175">Coiled coil</keyword>
<feature type="region of interest" description="Disordered" evidence="3">
    <location>
        <begin position="1050"/>
        <end position="1127"/>
    </location>
</feature>
<feature type="compositionally biased region" description="Acidic residues" evidence="3">
    <location>
        <begin position="857"/>
        <end position="867"/>
    </location>
</feature>
<keyword evidence="5" id="KW-1185">Reference proteome</keyword>
<organism evidence="4 5">
    <name type="scientific">Cyclotella cryptica</name>
    <dbReference type="NCBI Taxonomy" id="29204"/>
    <lineage>
        <taxon>Eukaryota</taxon>
        <taxon>Sar</taxon>
        <taxon>Stramenopiles</taxon>
        <taxon>Ochrophyta</taxon>
        <taxon>Bacillariophyta</taxon>
        <taxon>Coscinodiscophyceae</taxon>
        <taxon>Thalassiosirophycidae</taxon>
        <taxon>Stephanodiscales</taxon>
        <taxon>Stephanodiscaceae</taxon>
        <taxon>Cyclotella</taxon>
    </lineage>
</organism>
<evidence type="ECO:0000256" key="3">
    <source>
        <dbReference type="SAM" id="MobiDB-lite"/>
    </source>
</evidence>
<dbReference type="Proteomes" id="UP001516023">
    <property type="component" value="Unassembled WGS sequence"/>
</dbReference>
<dbReference type="PANTHER" id="PTHR32083">
    <property type="entry name" value="CILIA AND FLAGELLA-ASSOCIATED PROTEIN 58-RELATED"/>
    <property type="match status" value="1"/>
</dbReference>
<feature type="compositionally biased region" description="Polar residues" evidence="3">
    <location>
        <begin position="1675"/>
        <end position="1698"/>
    </location>
</feature>
<dbReference type="Gene3D" id="1.10.287.1490">
    <property type="match status" value="1"/>
</dbReference>
<dbReference type="Gene3D" id="1.20.58.980">
    <property type="match status" value="1"/>
</dbReference>
<feature type="compositionally biased region" description="Low complexity" evidence="3">
    <location>
        <begin position="608"/>
        <end position="622"/>
    </location>
</feature>
<feature type="region of interest" description="Disordered" evidence="3">
    <location>
        <begin position="843"/>
        <end position="903"/>
    </location>
</feature>
<evidence type="ECO:0000313" key="5">
    <source>
        <dbReference type="Proteomes" id="UP001516023"/>
    </source>
</evidence>
<feature type="compositionally biased region" description="Polar residues" evidence="3">
    <location>
        <begin position="889"/>
        <end position="903"/>
    </location>
</feature>
<feature type="compositionally biased region" description="Basic and acidic residues" evidence="3">
    <location>
        <begin position="932"/>
        <end position="942"/>
    </location>
</feature>
<proteinExistence type="predicted"/>
<dbReference type="SUPFAM" id="SSF52540">
    <property type="entry name" value="P-loop containing nucleoside triphosphate hydrolases"/>
    <property type="match status" value="1"/>
</dbReference>
<feature type="region of interest" description="Disordered" evidence="3">
    <location>
        <begin position="1140"/>
        <end position="1159"/>
    </location>
</feature>
<feature type="compositionally biased region" description="Low complexity" evidence="3">
    <location>
        <begin position="1148"/>
        <end position="1157"/>
    </location>
</feature>
<reference evidence="4 5" key="1">
    <citation type="journal article" date="2020" name="G3 (Bethesda)">
        <title>Improved Reference Genome for Cyclotella cryptica CCMP332, a Model for Cell Wall Morphogenesis, Salinity Adaptation, and Lipid Production in Diatoms (Bacillariophyta).</title>
        <authorList>
            <person name="Roberts W.R."/>
            <person name="Downey K.M."/>
            <person name="Ruck E.C."/>
            <person name="Traller J.C."/>
            <person name="Alverson A.J."/>
        </authorList>
    </citation>
    <scope>NUCLEOTIDE SEQUENCE [LARGE SCALE GENOMIC DNA]</scope>
    <source>
        <strain evidence="4 5">CCMP332</strain>
    </source>
</reference>
<feature type="region of interest" description="Disordered" evidence="3">
    <location>
        <begin position="591"/>
        <end position="622"/>
    </location>
</feature>
<feature type="coiled-coil region" evidence="2">
    <location>
        <begin position="1210"/>
        <end position="1265"/>
    </location>
</feature>
<feature type="region of interest" description="Disordered" evidence="3">
    <location>
        <begin position="760"/>
        <end position="791"/>
    </location>
</feature>
<evidence type="ECO:0000313" key="4">
    <source>
        <dbReference type="EMBL" id="KAL3800476.1"/>
    </source>
</evidence>